<dbReference type="InterPro" id="IPR036705">
    <property type="entry name" value="Ribosyl_crysJ1_sf"/>
</dbReference>
<comment type="caution">
    <text evidence="1">The sequence shown here is derived from an EMBL/GenBank/DDBJ whole genome shotgun (WGS) entry which is preliminary data.</text>
</comment>
<evidence type="ECO:0000313" key="2">
    <source>
        <dbReference type="Proteomes" id="UP000239589"/>
    </source>
</evidence>
<reference evidence="1 2" key="1">
    <citation type="submission" date="2018-02" db="EMBL/GenBank/DDBJ databases">
        <title>Discovery of a pederin family compound in a non-symbiotic bloom-forming cyanobacterium.</title>
        <authorList>
            <person name="Kust A."/>
            <person name="Mares J."/>
            <person name="Jokela J."/>
            <person name="Urajova P."/>
            <person name="Hajek J."/>
            <person name="Saurav K."/>
            <person name="Voracova K."/>
            <person name="Fewer D.P."/>
            <person name="Haapaniemi E."/>
            <person name="Permi P."/>
            <person name="Rehakova K."/>
            <person name="Sivonen K."/>
            <person name="Hrouzek P."/>
        </authorList>
    </citation>
    <scope>NUCLEOTIDE SEQUENCE [LARGE SCALE GENOMIC DNA]</scope>
    <source>
        <strain evidence="1 2">CHARLIE-1</strain>
    </source>
</reference>
<sequence>MRYSLLHRVRGAFLGAFLGEGLSHSSGFNLGKIAVLGTESLISLGELDIDDWLKRQQQAGIKLETNIDSWGQIILATLPVAIFFHDDIEKMRANILEVQRICNCPDEVIVRDASLIIGYAIAQSLNEKLNPSTLISETINFLGETSTYLPEQLIKVNDLLKTSASLDIAVRELSSSEKLTSNIGLAVYCFLSTLEDFSLTVLRASRNHGGYNQNITSAIAGALSGAYNSTMGIPVNWQISASVSNSGAWGLESFTQILRLADKMIGMWAGVYDWSDDFGEFLETRYTIFAAPHIIRGR</sequence>
<dbReference type="AlphaFoldDB" id="A0A2S6CT50"/>
<dbReference type="Pfam" id="PF03747">
    <property type="entry name" value="ADP_ribosyl_GH"/>
    <property type="match status" value="1"/>
</dbReference>
<dbReference type="Gene3D" id="1.10.4080.10">
    <property type="entry name" value="ADP-ribosylation/Crystallin J1"/>
    <property type="match status" value="1"/>
</dbReference>
<accession>A0A2S6CT50</accession>
<evidence type="ECO:0008006" key="3">
    <source>
        <dbReference type="Google" id="ProtNLM"/>
    </source>
</evidence>
<dbReference type="Proteomes" id="UP000239589">
    <property type="component" value="Unassembled WGS sequence"/>
</dbReference>
<keyword evidence="2" id="KW-1185">Reference proteome</keyword>
<gene>
    <name evidence="1" type="ORF">CUN59_12845</name>
</gene>
<evidence type="ECO:0000313" key="1">
    <source>
        <dbReference type="EMBL" id="PPJ62943.1"/>
    </source>
</evidence>
<dbReference type="RefSeq" id="WP_104388215.1">
    <property type="nucleotide sequence ID" value="NZ_PGEM01000087.1"/>
</dbReference>
<dbReference type="EMBL" id="PGEM01000087">
    <property type="protein sequence ID" value="PPJ62943.1"/>
    <property type="molecule type" value="Genomic_DNA"/>
</dbReference>
<dbReference type="InterPro" id="IPR005502">
    <property type="entry name" value="Ribosyl_crysJ1"/>
</dbReference>
<protein>
    <recommendedName>
        <fullName evidence="3">ADP-ribosylglycohydrolase family protein</fullName>
    </recommendedName>
</protein>
<name>A0A2S6CT50_9CYAN</name>
<dbReference type="SUPFAM" id="SSF101478">
    <property type="entry name" value="ADP-ribosylglycohydrolase"/>
    <property type="match status" value="1"/>
</dbReference>
<dbReference type="OrthoDB" id="574287at2"/>
<proteinExistence type="predicted"/>
<organism evidence="1 2">
    <name type="scientific">Cuspidothrix issatschenkoi CHARLIE-1</name>
    <dbReference type="NCBI Taxonomy" id="2052836"/>
    <lineage>
        <taxon>Bacteria</taxon>
        <taxon>Bacillati</taxon>
        <taxon>Cyanobacteriota</taxon>
        <taxon>Cyanophyceae</taxon>
        <taxon>Nostocales</taxon>
        <taxon>Aphanizomenonaceae</taxon>
        <taxon>Cuspidothrix</taxon>
    </lineage>
</organism>